<evidence type="ECO:0000313" key="3">
    <source>
        <dbReference type="Proteomes" id="UP000291236"/>
    </source>
</evidence>
<dbReference type="AlphaFoldDB" id="A0A4P2VNL5"/>
<dbReference type="Pfam" id="PF01590">
    <property type="entry name" value="GAF"/>
    <property type="match status" value="1"/>
</dbReference>
<gene>
    <name evidence="2" type="ORF">JCM31447_20670</name>
</gene>
<evidence type="ECO:0000313" key="2">
    <source>
        <dbReference type="EMBL" id="BBH53620.1"/>
    </source>
</evidence>
<evidence type="ECO:0000259" key="1">
    <source>
        <dbReference type="SMART" id="SM00065"/>
    </source>
</evidence>
<keyword evidence="2" id="KW-0808">Transferase</keyword>
<dbReference type="EMBL" id="AP019368">
    <property type="protein sequence ID" value="BBH53620.1"/>
    <property type="molecule type" value="Genomic_DNA"/>
</dbReference>
<dbReference type="PANTHER" id="PTHR43102:SF2">
    <property type="entry name" value="GAF DOMAIN-CONTAINING PROTEIN"/>
    <property type="match status" value="1"/>
</dbReference>
<reference evidence="2 3" key="1">
    <citation type="submission" date="2018-12" db="EMBL/GenBank/DDBJ databases">
        <title>Rubrispira sanarue gen. nov., sp., nov., a member of the order Silvanigrellales, isolated from a brackish lake in Hamamatsu Japan.</title>
        <authorList>
            <person name="Maejima Y."/>
            <person name="Iino T."/>
            <person name="Muraguchi Y."/>
            <person name="Fukuda K."/>
            <person name="Nojiri H."/>
            <person name="Ohkuma M."/>
            <person name="Moriuchi R."/>
            <person name="Dohra H."/>
            <person name="Kimbara K."/>
            <person name="Shintani M."/>
        </authorList>
    </citation>
    <scope>NUCLEOTIDE SEQUENCE [LARGE SCALE GENOMIC DNA]</scope>
    <source>
        <strain evidence="2 3">RF1110005</strain>
    </source>
</reference>
<feature type="domain" description="GAF" evidence="1">
    <location>
        <begin position="30"/>
        <end position="175"/>
    </location>
</feature>
<dbReference type="InterPro" id="IPR036890">
    <property type="entry name" value="HATPase_C_sf"/>
</dbReference>
<dbReference type="GO" id="GO:0016301">
    <property type="term" value="F:kinase activity"/>
    <property type="evidence" value="ECO:0007669"/>
    <property type="project" value="UniProtKB-KW"/>
</dbReference>
<keyword evidence="3" id="KW-1185">Reference proteome</keyword>
<dbReference type="SUPFAM" id="SSF55781">
    <property type="entry name" value="GAF domain-like"/>
    <property type="match status" value="1"/>
</dbReference>
<dbReference type="InterPro" id="IPR003018">
    <property type="entry name" value="GAF"/>
</dbReference>
<name>A0A4P2VNL5_FLUSA</name>
<dbReference type="Gene3D" id="3.30.450.40">
    <property type="match status" value="1"/>
</dbReference>
<keyword evidence="2" id="KW-0418">Kinase</keyword>
<protein>
    <submittedName>
        <fullName evidence="2">Histidine kinase</fullName>
    </submittedName>
</protein>
<dbReference type="InterPro" id="IPR029016">
    <property type="entry name" value="GAF-like_dom_sf"/>
</dbReference>
<sequence>MSATRPQKNKVSLVPIDEKERLEVLRNYDLLKEVFGKEFREITFLAMQIFKCPISAITLVQENSVQLISSLGYSIKEVPRHSSFCGYTILSDDVLIVQNTLNDHRFSEIPAVKERNIRFYIGAPLITQSGHRIGSLCVLGTNPKKVTKYQINSLKYLSRFAMNLLENKRIEIKQKLAEKNLIKEKKELCLKKEKLFQYEQNVFCNILTIQVLNEVNRSLADIYIKSIKTSSILVRQEFNKNIVLNDVELISVKSFNAAKKINSIKTFYRNLDQNNIQNTNMSQIIDTVNLFFLDKIKNHDIQYNIVMDVDPKLELECRPSSIVYVLLYLINNSIKILKYKKCRWIELLLTEFNDRIEFCFTDSCNRFERGLFHKDDIKPMHQFNNQFYFIDIKLLSNVIDRQGGYLKFDKISDNTNIIFVLPKRVAS</sequence>
<dbReference type="KEGG" id="sbf:JCM31447_20670"/>
<dbReference type="SMART" id="SM00065">
    <property type="entry name" value="GAF"/>
    <property type="match status" value="1"/>
</dbReference>
<organism evidence="2 3">
    <name type="scientific">Fluviispira sanaruensis</name>
    <dbReference type="NCBI Taxonomy" id="2493639"/>
    <lineage>
        <taxon>Bacteria</taxon>
        <taxon>Pseudomonadati</taxon>
        <taxon>Bdellovibrionota</taxon>
        <taxon>Oligoflexia</taxon>
        <taxon>Silvanigrellales</taxon>
        <taxon>Silvanigrellaceae</taxon>
        <taxon>Fluviispira</taxon>
    </lineage>
</organism>
<dbReference type="RefSeq" id="WP_130609845.1">
    <property type="nucleotide sequence ID" value="NZ_AP019368.1"/>
</dbReference>
<dbReference type="Proteomes" id="UP000291236">
    <property type="component" value="Chromosome"/>
</dbReference>
<accession>A0A4P2VNL5</accession>
<proteinExistence type="predicted"/>
<dbReference type="OrthoDB" id="315417at2"/>
<dbReference type="SUPFAM" id="SSF55874">
    <property type="entry name" value="ATPase domain of HSP90 chaperone/DNA topoisomerase II/histidine kinase"/>
    <property type="match status" value="1"/>
</dbReference>
<dbReference type="Gene3D" id="3.30.565.10">
    <property type="entry name" value="Histidine kinase-like ATPase, C-terminal domain"/>
    <property type="match status" value="1"/>
</dbReference>
<dbReference type="PANTHER" id="PTHR43102">
    <property type="entry name" value="SLR1143 PROTEIN"/>
    <property type="match status" value="1"/>
</dbReference>